<evidence type="ECO:0000313" key="2">
    <source>
        <dbReference type="Proteomes" id="UP000017842"/>
    </source>
</evidence>
<dbReference type="AlphaFoldDB" id="V5C5S5"/>
<dbReference type="eggNOG" id="COG3391">
    <property type="taxonomic scope" value="Bacteria"/>
</dbReference>
<dbReference type="Proteomes" id="UP000017842">
    <property type="component" value="Unassembled WGS sequence"/>
</dbReference>
<gene>
    <name evidence="1" type="ORF">MGMO_72c00040</name>
</gene>
<dbReference type="STRING" id="1116472.MGMO_72c00040"/>
<comment type="caution">
    <text evidence="1">The sequence shown here is derived from an EMBL/GenBank/DDBJ whole genome shotgun (WGS) entry which is preliminary data.</text>
</comment>
<dbReference type="InterPro" id="IPR017850">
    <property type="entry name" value="Alkaline_phosphatase_core_sf"/>
</dbReference>
<dbReference type="Gene3D" id="3.40.720.10">
    <property type="entry name" value="Alkaline Phosphatase, subunit A"/>
    <property type="match status" value="1"/>
</dbReference>
<name>V5C5S5_9GAMM</name>
<accession>V5C5S5</accession>
<organism evidence="1 2">
    <name type="scientific">Methyloglobulus morosus KoM1</name>
    <dbReference type="NCBI Taxonomy" id="1116472"/>
    <lineage>
        <taxon>Bacteria</taxon>
        <taxon>Pseudomonadati</taxon>
        <taxon>Pseudomonadota</taxon>
        <taxon>Gammaproteobacteria</taxon>
        <taxon>Methylococcales</taxon>
        <taxon>Methylococcaceae</taxon>
        <taxon>Methyloglobulus</taxon>
    </lineage>
</organism>
<dbReference type="RefSeq" id="WP_023494871.1">
    <property type="nucleotide sequence ID" value="NZ_AYLO01000069.1"/>
</dbReference>
<reference evidence="1 2" key="1">
    <citation type="journal article" date="2013" name="Genome Announc.">
        <title>Draft Genome Sequence of the Methanotrophic Gammaproteobacterium Methyloglobulus morosus DSM 22980 Strain KoM1.</title>
        <authorList>
            <person name="Poehlein A."/>
            <person name="Deutzmann J.S."/>
            <person name="Daniel R."/>
            <person name="Simeonova D.D."/>
        </authorList>
    </citation>
    <scope>NUCLEOTIDE SEQUENCE [LARGE SCALE GENOMIC DNA]</scope>
    <source>
        <strain evidence="1 2">KoM1</strain>
    </source>
</reference>
<keyword evidence="2" id="KW-1185">Reference proteome</keyword>
<sequence length="204" mass="22523">MTDGFLRSRIKHVIYIVKENRTYDQILGDMEKGNGYPEFNMFPEPISPNHHALARNFVTLDNTLVSGAVSGDGWVWSTAGRTSDISEKTITVNYAGRGYTYDYESMSRNINVSQETLAERQVANKLVANDEDLLPGTADSAGLDGPEGEEGKGYLWDVAQKAGLTVRNYAFYGDWTLNYLGEGEGLPPLLREPAKEGCKCSTLP</sequence>
<dbReference type="OrthoDB" id="145213at2"/>
<evidence type="ECO:0000313" key="1">
    <source>
        <dbReference type="EMBL" id="ESS72083.1"/>
    </source>
</evidence>
<protein>
    <submittedName>
        <fullName evidence="1">Uncharacterized protein</fullName>
    </submittedName>
</protein>
<proteinExistence type="predicted"/>
<dbReference type="EMBL" id="AYLO01000069">
    <property type="protein sequence ID" value="ESS72083.1"/>
    <property type="molecule type" value="Genomic_DNA"/>
</dbReference>